<dbReference type="EMBL" id="SJPG01000001">
    <property type="protein sequence ID" value="TWT60541.1"/>
    <property type="molecule type" value="Genomic_DNA"/>
</dbReference>
<evidence type="ECO:0000313" key="3">
    <source>
        <dbReference type="EMBL" id="TWT60541.1"/>
    </source>
</evidence>
<dbReference type="Pfam" id="PF07364">
    <property type="entry name" value="DUF1485"/>
    <property type="match status" value="1"/>
</dbReference>
<dbReference type="Pfam" id="PF07171">
    <property type="entry name" value="MlrC_C"/>
    <property type="match status" value="1"/>
</dbReference>
<comment type="caution">
    <text evidence="3">The sequence shown here is derived from an EMBL/GenBank/DDBJ whole genome shotgun (WGS) entry which is preliminary data.</text>
</comment>
<gene>
    <name evidence="3" type="ORF">Pan54_12550</name>
</gene>
<reference evidence="3 4" key="1">
    <citation type="submission" date="2019-02" db="EMBL/GenBank/DDBJ databases">
        <title>Deep-cultivation of Planctomycetes and their phenomic and genomic characterization uncovers novel biology.</title>
        <authorList>
            <person name="Wiegand S."/>
            <person name="Jogler M."/>
            <person name="Boedeker C."/>
            <person name="Pinto D."/>
            <person name="Vollmers J."/>
            <person name="Rivas-Marin E."/>
            <person name="Kohn T."/>
            <person name="Peeters S.H."/>
            <person name="Heuer A."/>
            <person name="Rast P."/>
            <person name="Oberbeckmann S."/>
            <person name="Bunk B."/>
            <person name="Jeske O."/>
            <person name="Meyerdierks A."/>
            <person name="Storesund J.E."/>
            <person name="Kallscheuer N."/>
            <person name="Luecker S."/>
            <person name="Lage O.M."/>
            <person name="Pohl T."/>
            <person name="Merkel B.J."/>
            <person name="Hornburger P."/>
            <person name="Mueller R.-W."/>
            <person name="Bruemmer F."/>
            <person name="Labrenz M."/>
            <person name="Spormann A.M."/>
            <person name="Op Den Camp H."/>
            <person name="Overmann J."/>
            <person name="Amann R."/>
            <person name="Jetten M.S.M."/>
            <person name="Mascher T."/>
            <person name="Medema M.H."/>
            <person name="Devos D.P."/>
            <person name="Kaster A.-K."/>
            <person name="Ovreas L."/>
            <person name="Rohde M."/>
            <person name="Galperin M.Y."/>
            <person name="Jogler C."/>
        </authorList>
    </citation>
    <scope>NUCLEOTIDE SEQUENCE [LARGE SCALE GENOMIC DNA]</scope>
    <source>
        <strain evidence="3 4">Pan54</strain>
    </source>
</reference>
<evidence type="ECO:0000259" key="1">
    <source>
        <dbReference type="Pfam" id="PF07171"/>
    </source>
</evidence>
<proteinExistence type="predicted"/>
<evidence type="ECO:0008006" key="5">
    <source>
        <dbReference type="Google" id="ProtNLM"/>
    </source>
</evidence>
<name>A0A5C5XDS4_9PLAN</name>
<feature type="domain" description="Microcystin LR degradation protein MlrC C-terminal" evidence="1">
    <location>
        <begin position="298"/>
        <end position="473"/>
    </location>
</feature>
<sequence length="486" mass="51819">MRIGIASIALEANTFNPIPTVLESFQSGMLLCGDEIWQLRDSHHELGGFLSGLSGQGVDIVPLLAAGAAPGGILSASTFSELRSRLHAQLDQSPPLDAMLLAPHGAMVSEDALDADGLWLQEIRDRMGASMPIIATIDPHANLSPLMVSATDAIISYKTNPHMDQRQRGIEAAKLITRAVKGEVKLSQAACFPPIAIEIERQFSSEGAYAELLAHAQHMQETPGVLSSSIVLGFPYADVPELGSSTIVVTDGNVLSAQPLANSLGEALWQRRHNLKSRLLSMTDAVQQAHEFPGTTCLLDMGDNVGGGSPGDCTILFEIIQQQHAGPALGVIIDPASAEQAKSAGVGAILNLQIGGKLPGTVGKPIEGKFEVMAVSDGRFTEEEPRHGGQQSFNQGTSVVVQNEELTLVLITNRVPPFSLRQITHLGVDPSKYGIIIAKGVHAPVAAYASISDHFIRVNTPGMTAADMSKFVYIHRRHPLFPLELF</sequence>
<dbReference type="Proteomes" id="UP000316095">
    <property type="component" value="Unassembled WGS sequence"/>
</dbReference>
<keyword evidence="4" id="KW-1185">Reference proteome</keyword>
<evidence type="ECO:0000259" key="2">
    <source>
        <dbReference type="Pfam" id="PF07364"/>
    </source>
</evidence>
<dbReference type="InterPro" id="IPR010799">
    <property type="entry name" value="MlrC_C"/>
</dbReference>
<accession>A0A5C5XDS4</accession>
<dbReference type="AlphaFoldDB" id="A0A5C5XDS4"/>
<organism evidence="3 4">
    <name type="scientific">Rubinisphaera italica</name>
    <dbReference type="NCBI Taxonomy" id="2527969"/>
    <lineage>
        <taxon>Bacteria</taxon>
        <taxon>Pseudomonadati</taxon>
        <taxon>Planctomycetota</taxon>
        <taxon>Planctomycetia</taxon>
        <taxon>Planctomycetales</taxon>
        <taxon>Planctomycetaceae</taxon>
        <taxon>Rubinisphaera</taxon>
    </lineage>
</organism>
<evidence type="ECO:0000313" key="4">
    <source>
        <dbReference type="Proteomes" id="UP000316095"/>
    </source>
</evidence>
<dbReference type="RefSeq" id="WP_165441609.1">
    <property type="nucleotide sequence ID" value="NZ_SJPG01000001.1"/>
</dbReference>
<dbReference type="InterPro" id="IPR015995">
    <property type="entry name" value="MlrC_N"/>
</dbReference>
<feature type="domain" description="Microcystin LR degradation protein MlrC N-terminal" evidence="2">
    <location>
        <begin position="2"/>
        <end position="289"/>
    </location>
</feature>
<protein>
    <recommendedName>
        <fullName evidence="5">Microcystinase C</fullName>
    </recommendedName>
</protein>